<organism evidence="1 2">
    <name type="scientific">Rhypophila decipiens</name>
    <dbReference type="NCBI Taxonomy" id="261697"/>
    <lineage>
        <taxon>Eukaryota</taxon>
        <taxon>Fungi</taxon>
        <taxon>Dikarya</taxon>
        <taxon>Ascomycota</taxon>
        <taxon>Pezizomycotina</taxon>
        <taxon>Sordariomycetes</taxon>
        <taxon>Sordariomycetidae</taxon>
        <taxon>Sordariales</taxon>
        <taxon>Naviculisporaceae</taxon>
        <taxon>Rhypophila</taxon>
    </lineage>
</organism>
<dbReference type="Proteomes" id="UP001301769">
    <property type="component" value="Unassembled WGS sequence"/>
</dbReference>
<evidence type="ECO:0000313" key="1">
    <source>
        <dbReference type="EMBL" id="KAK4207676.1"/>
    </source>
</evidence>
<reference evidence="1" key="2">
    <citation type="submission" date="2023-05" db="EMBL/GenBank/DDBJ databases">
        <authorList>
            <consortium name="Lawrence Berkeley National Laboratory"/>
            <person name="Steindorff A."/>
            <person name="Hensen N."/>
            <person name="Bonometti L."/>
            <person name="Westerberg I."/>
            <person name="Brannstrom I.O."/>
            <person name="Guillou S."/>
            <person name="Cros-Aarteil S."/>
            <person name="Calhoun S."/>
            <person name="Haridas S."/>
            <person name="Kuo A."/>
            <person name="Mondo S."/>
            <person name="Pangilinan J."/>
            <person name="Riley R."/>
            <person name="Labutti K."/>
            <person name="Andreopoulos B."/>
            <person name="Lipzen A."/>
            <person name="Chen C."/>
            <person name="Yanf M."/>
            <person name="Daum C."/>
            <person name="Ng V."/>
            <person name="Clum A."/>
            <person name="Ohm R."/>
            <person name="Martin F."/>
            <person name="Silar P."/>
            <person name="Natvig D."/>
            <person name="Lalanne C."/>
            <person name="Gautier V."/>
            <person name="Ament-Velasquez S.L."/>
            <person name="Kruys A."/>
            <person name="Hutchinson M.I."/>
            <person name="Powell A.J."/>
            <person name="Barry K."/>
            <person name="Miller A.N."/>
            <person name="Grigoriev I.V."/>
            <person name="Debuchy R."/>
            <person name="Gladieux P."/>
            <person name="Thoren M.H."/>
            <person name="Johannesson H."/>
        </authorList>
    </citation>
    <scope>NUCLEOTIDE SEQUENCE</scope>
    <source>
        <strain evidence="1">PSN293</strain>
    </source>
</reference>
<name>A0AAN6XXU1_9PEZI</name>
<reference evidence="1" key="1">
    <citation type="journal article" date="2023" name="Mol. Phylogenet. Evol.">
        <title>Genome-scale phylogeny and comparative genomics of the fungal order Sordariales.</title>
        <authorList>
            <person name="Hensen N."/>
            <person name="Bonometti L."/>
            <person name="Westerberg I."/>
            <person name="Brannstrom I.O."/>
            <person name="Guillou S."/>
            <person name="Cros-Aarteil S."/>
            <person name="Calhoun S."/>
            <person name="Haridas S."/>
            <person name="Kuo A."/>
            <person name="Mondo S."/>
            <person name="Pangilinan J."/>
            <person name="Riley R."/>
            <person name="LaButti K."/>
            <person name="Andreopoulos B."/>
            <person name="Lipzen A."/>
            <person name="Chen C."/>
            <person name="Yan M."/>
            <person name="Daum C."/>
            <person name="Ng V."/>
            <person name="Clum A."/>
            <person name="Steindorff A."/>
            <person name="Ohm R.A."/>
            <person name="Martin F."/>
            <person name="Silar P."/>
            <person name="Natvig D.O."/>
            <person name="Lalanne C."/>
            <person name="Gautier V."/>
            <person name="Ament-Velasquez S.L."/>
            <person name="Kruys A."/>
            <person name="Hutchinson M.I."/>
            <person name="Powell A.J."/>
            <person name="Barry K."/>
            <person name="Miller A.N."/>
            <person name="Grigoriev I.V."/>
            <person name="Debuchy R."/>
            <person name="Gladieux P."/>
            <person name="Hiltunen Thoren M."/>
            <person name="Johannesson H."/>
        </authorList>
    </citation>
    <scope>NUCLEOTIDE SEQUENCE</scope>
    <source>
        <strain evidence="1">PSN293</strain>
    </source>
</reference>
<protein>
    <submittedName>
        <fullName evidence="1">Uncharacterized protein</fullName>
    </submittedName>
</protein>
<gene>
    <name evidence="1" type="ORF">QBC37DRAFT_454882</name>
</gene>
<evidence type="ECO:0000313" key="2">
    <source>
        <dbReference type="Proteomes" id="UP001301769"/>
    </source>
</evidence>
<comment type="caution">
    <text evidence="1">The sequence shown here is derived from an EMBL/GenBank/DDBJ whole genome shotgun (WGS) entry which is preliminary data.</text>
</comment>
<sequence>MIAHRYYHTTHLSLIRSPWPELGTPWFQHTAKGTHMRGDVWEILQQTWESQATDPRDKVFGILGYGSSMSLPIMGAIVDIFTSNTTTILPGPPILAWEHRLDRCYQKVHGIIRHSPHQLFVLEQGKGMGNLVLILRKLGTPGDYKIVVCFVVKLLFLIANGPPPEFHRSWERRDRPYRILNRKLISYNLWTIQAEAKRALYPLRSAYNHERWKFSKDDRKTFAQLFASMLPCERLALDVIQGLMNEFRGISPGFLESYKTCLKVALSDEKFKIEDDHLVFYFTLYGDELEPFKGLSFMEHCSSLASRTEIQWQWLDDNSDIAGWRNINELVVKQDMRPRGEVTYVRARIYEIRRFVEVCKCTAAISRLAGARSYFNCELNETNIYLRPSHRDDELILCHDWPQVAIDEFNMDGRMKTVRIL</sequence>
<dbReference type="AlphaFoldDB" id="A0AAN6XXU1"/>
<dbReference type="EMBL" id="MU858280">
    <property type="protein sequence ID" value="KAK4207676.1"/>
    <property type="molecule type" value="Genomic_DNA"/>
</dbReference>
<proteinExistence type="predicted"/>
<keyword evidence="2" id="KW-1185">Reference proteome</keyword>
<accession>A0AAN6XXU1</accession>